<feature type="coiled-coil region" evidence="1">
    <location>
        <begin position="292"/>
        <end position="319"/>
    </location>
</feature>
<evidence type="ECO:0008006" key="5">
    <source>
        <dbReference type="Google" id="ProtNLM"/>
    </source>
</evidence>
<sequence length="533" mass="59796">MAGGRRRRAANDVVEGETRSPKKDEQVVVLDEEEDEDPLKATVARLRGRWELASVLNFLIVFEPVIGKAARLSAEEIEMGLINPNSLAQLHIALLKGIPPVSKTLDGLEDAWVTVLCKKLAPWWQWIAEGEIPLLAAKGEEISHYKELDPTKHLLLLKALCELRAKQDDVLAYINVNLKQGTEVSFFRKDKMGGDRKGTTYWYEGNATVGHRLYKEVIVLESKAKARGKGNLPSISFQWETLATNLKEFRKVLDEFSSSKVAAKVAIARTIESDVIPALEKLQQSFVIDTKNDCVMQKKEKELRKKQRLERQLNDSRNSYAAGTIRTTRTRRAVSYTFDEYDRAIHDAIKANKKTSEEKMQENKRRRRNGASEGNSEDGSDKKGDYINGDNNDSGKKDESAGSDTASDMLEEFSTDDDDKNWGDRSGMKDEDNSDQSDSGNSETDKTCAQTDGIAQKPVGVRWSSRLAGDSSHLVMDNRNLVTKNRSRQRPICNSALDSVVIPDSDDENSEHKCSERAVHEELHEESPVTVPE</sequence>
<organism evidence="3 4">
    <name type="scientific">Malus domestica</name>
    <name type="common">Apple</name>
    <name type="synonym">Pyrus malus</name>
    <dbReference type="NCBI Taxonomy" id="3750"/>
    <lineage>
        <taxon>Eukaryota</taxon>
        <taxon>Viridiplantae</taxon>
        <taxon>Streptophyta</taxon>
        <taxon>Embryophyta</taxon>
        <taxon>Tracheophyta</taxon>
        <taxon>Spermatophyta</taxon>
        <taxon>Magnoliopsida</taxon>
        <taxon>eudicotyledons</taxon>
        <taxon>Gunneridae</taxon>
        <taxon>Pentapetalae</taxon>
        <taxon>rosids</taxon>
        <taxon>fabids</taxon>
        <taxon>Rosales</taxon>
        <taxon>Rosaceae</taxon>
        <taxon>Amygdaloideae</taxon>
        <taxon>Maleae</taxon>
        <taxon>Malus</taxon>
    </lineage>
</organism>
<proteinExistence type="predicted"/>
<dbReference type="InterPro" id="IPR028938">
    <property type="entry name" value="Rsf1-like"/>
</dbReference>
<keyword evidence="1" id="KW-0175">Coiled coil</keyword>
<feature type="compositionally biased region" description="Polar residues" evidence="2">
    <location>
        <begin position="436"/>
        <end position="450"/>
    </location>
</feature>
<evidence type="ECO:0000313" key="4">
    <source>
        <dbReference type="Proteomes" id="UP000290289"/>
    </source>
</evidence>
<feature type="compositionally biased region" description="Basic and acidic residues" evidence="2">
    <location>
        <begin position="349"/>
        <end position="363"/>
    </location>
</feature>
<dbReference type="STRING" id="3750.A0A498JD22"/>
<comment type="caution">
    <text evidence="3">The sequence shown here is derived from an EMBL/GenBank/DDBJ whole genome shotgun (WGS) entry which is preliminary data.</text>
</comment>
<feature type="compositionally biased region" description="Basic and acidic residues" evidence="2">
    <location>
        <begin position="510"/>
        <end position="527"/>
    </location>
</feature>
<evidence type="ECO:0000256" key="1">
    <source>
        <dbReference type="SAM" id="Coils"/>
    </source>
</evidence>
<dbReference type="GO" id="GO:0006355">
    <property type="term" value="P:regulation of DNA-templated transcription"/>
    <property type="evidence" value="ECO:0007669"/>
    <property type="project" value="InterPro"/>
</dbReference>
<feature type="compositionally biased region" description="Basic and acidic residues" evidence="2">
    <location>
        <begin position="16"/>
        <end position="26"/>
    </location>
</feature>
<feature type="region of interest" description="Disordered" evidence="2">
    <location>
        <begin position="349"/>
        <end position="461"/>
    </location>
</feature>
<keyword evidence="4" id="KW-1185">Reference proteome</keyword>
<evidence type="ECO:0000256" key="2">
    <source>
        <dbReference type="SAM" id="MobiDB-lite"/>
    </source>
</evidence>
<dbReference type="GO" id="GO:0031213">
    <property type="term" value="C:RSF complex"/>
    <property type="evidence" value="ECO:0007669"/>
    <property type="project" value="InterPro"/>
</dbReference>
<dbReference type="PANTHER" id="PTHR14296">
    <property type="entry name" value="REMODELING AND SPACING FACTOR 1"/>
    <property type="match status" value="1"/>
</dbReference>
<feature type="compositionally biased region" description="Basic and acidic residues" evidence="2">
    <location>
        <begin position="420"/>
        <end position="431"/>
    </location>
</feature>
<evidence type="ECO:0000313" key="3">
    <source>
        <dbReference type="EMBL" id="RXH91954.1"/>
    </source>
</evidence>
<dbReference type="EMBL" id="RDQH01000334">
    <property type="protein sequence ID" value="RXH91954.1"/>
    <property type="molecule type" value="Genomic_DNA"/>
</dbReference>
<gene>
    <name evidence="3" type="ORF">DVH24_020977</name>
</gene>
<reference evidence="3 4" key="1">
    <citation type="submission" date="2018-10" db="EMBL/GenBank/DDBJ databases">
        <title>A high-quality apple genome assembly.</title>
        <authorList>
            <person name="Hu J."/>
        </authorList>
    </citation>
    <scope>NUCLEOTIDE SEQUENCE [LARGE SCALE GENOMIC DNA]</scope>
    <source>
        <strain evidence="4">cv. HFTH1</strain>
        <tissue evidence="3">Young leaf</tissue>
    </source>
</reference>
<feature type="region of interest" description="Disordered" evidence="2">
    <location>
        <begin position="501"/>
        <end position="533"/>
    </location>
</feature>
<dbReference type="PANTHER" id="PTHR14296:SF12">
    <property type="entry name" value="DDT DOMAIN-CONTAINING PROTEIN DDR4 ISOFORM X1"/>
    <property type="match status" value="1"/>
</dbReference>
<dbReference type="Proteomes" id="UP000290289">
    <property type="component" value="Chromosome 8"/>
</dbReference>
<accession>A0A498JD22</accession>
<feature type="compositionally biased region" description="Acidic residues" evidence="2">
    <location>
        <begin position="409"/>
        <end position="419"/>
    </location>
</feature>
<feature type="region of interest" description="Disordered" evidence="2">
    <location>
        <begin position="1"/>
        <end position="30"/>
    </location>
</feature>
<name>A0A498JD22_MALDO</name>
<protein>
    <recommendedName>
        <fullName evidence="5">DDT domain-containing protein DDR4</fullName>
    </recommendedName>
</protein>
<dbReference type="AlphaFoldDB" id="A0A498JD22"/>